<protein>
    <submittedName>
        <fullName evidence="1">Uncharacterized protein</fullName>
    </submittedName>
</protein>
<name>A0ABZ2GFD0_9GAMM</name>
<proteinExistence type="predicted"/>
<evidence type="ECO:0000313" key="2">
    <source>
        <dbReference type="Proteomes" id="UP001379444"/>
    </source>
</evidence>
<dbReference type="Proteomes" id="UP001379444">
    <property type="component" value="Chromosome"/>
</dbReference>
<sequence length="97" mass="10207">MKARQKRRVRRVSAVVEGIDTQTLNTIKNRLAALQAQTFPASDLSAIAGQLDRIEHRMDSIEAAAVRQGAIAGGVAGGVAGGLITTTILLIKARMGL</sequence>
<gene>
    <name evidence="1" type="ORF">QNA12_05970</name>
</gene>
<accession>A0ABZ2GFD0</accession>
<evidence type="ECO:0000313" key="1">
    <source>
        <dbReference type="EMBL" id="WWO39545.1"/>
    </source>
</evidence>
<reference evidence="1 2" key="1">
    <citation type="journal article" date="2024" name="Front. Plant Sci.">
        <title>Comprehensive phenomic and genomic studies of the species, Pectobacterium cacticida and proposal for reclassification as Alcorniella cacticida comb. nov.</title>
        <authorList>
            <person name="Jonca J."/>
            <person name="Pirhonen M."/>
            <person name="Waleron M.M."/>
            <person name="Gawor J."/>
            <person name="Mrozik A."/>
            <person name="Smoktunowicz M."/>
            <person name="Waleron K."/>
            <person name="Waleron M."/>
        </authorList>
    </citation>
    <scope>NUCLEOTIDE SEQUENCE [LARGE SCALE GENOMIC DNA]</scope>
    <source>
        <strain evidence="1 2">DPMP6</strain>
    </source>
</reference>
<keyword evidence="2" id="KW-1185">Reference proteome</keyword>
<dbReference type="EMBL" id="CP125967">
    <property type="protein sequence ID" value="WWO39545.1"/>
    <property type="molecule type" value="Genomic_DNA"/>
</dbReference>
<dbReference type="RefSeq" id="WP_264496469.1">
    <property type="nucleotide sequence ID" value="NZ_CP109947.1"/>
</dbReference>
<organism evidence="1 2">
    <name type="scientific">Pectobacterium cacticida</name>
    <dbReference type="NCBI Taxonomy" id="69221"/>
    <lineage>
        <taxon>Bacteria</taxon>
        <taxon>Pseudomonadati</taxon>
        <taxon>Pseudomonadota</taxon>
        <taxon>Gammaproteobacteria</taxon>
        <taxon>Enterobacterales</taxon>
        <taxon>Pectobacteriaceae</taxon>
        <taxon>Pectobacterium</taxon>
    </lineage>
</organism>